<accession>A0A6J5MK32</accession>
<evidence type="ECO:0000313" key="2">
    <source>
        <dbReference type="EMBL" id="CAB4146928.1"/>
    </source>
</evidence>
<feature type="compositionally biased region" description="Basic and acidic residues" evidence="1">
    <location>
        <begin position="231"/>
        <end position="242"/>
    </location>
</feature>
<reference evidence="2" key="1">
    <citation type="submission" date="2020-04" db="EMBL/GenBank/DDBJ databases">
        <authorList>
            <person name="Chiriac C."/>
            <person name="Salcher M."/>
            <person name="Ghai R."/>
            <person name="Kavagutti S V."/>
        </authorList>
    </citation>
    <scope>NUCLEOTIDE SEQUENCE</scope>
</reference>
<sequence>MSTATKTESVYGHKTWTPQGILSYPNLFEAKPNEIKQNRLFYSANILLLKSEMPEELIAEMQRISEIAFGPNLRKLTTHTNCAIKDGDKMLDKDGNLKTGHAESGCWVISASTGESKPPMVIDRHGRPITNRNEIYGGCIGQMLVTPATYKVTKNIGVSLYLVAFMKLADGESFGGSTGFNPLSDLPKSVEIAPHLRGRMQIRPGGGVTETDADRAMNRHLDQTRTTGHAFDPHDEVDGVPF</sequence>
<feature type="region of interest" description="Disordered" evidence="1">
    <location>
        <begin position="223"/>
        <end position="242"/>
    </location>
</feature>
<dbReference type="Pfam" id="PF10991">
    <property type="entry name" value="Enc34_ssDNA-bd"/>
    <property type="match status" value="1"/>
</dbReference>
<dbReference type="InterPro" id="IPR012340">
    <property type="entry name" value="NA-bd_OB-fold"/>
</dbReference>
<name>A0A6J5MK32_9CAUD</name>
<dbReference type="Gene3D" id="2.40.50.140">
    <property type="entry name" value="Nucleic acid-binding proteins"/>
    <property type="match status" value="1"/>
</dbReference>
<organism evidence="2">
    <name type="scientific">uncultured Caudovirales phage</name>
    <dbReference type="NCBI Taxonomy" id="2100421"/>
    <lineage>
        <taxon>Viruses</taxon>
        <taxon>Duplodnaviria</taxon>
        <taxon>Heunggongvirae</taxon>
        <taxon>Uroviricota</taxon>
        <taxon>Caudoviricetes</taxon>
        <taxon>Peduoviridae</taxon>
        <taxon>Maltschvirus</taxon>
        <taxon>Maltschvirus maltsch</taxon>
    </lineage>
</organism>
<proteinExistence type="predicted"/>
<evidence type="ECO:0000256" key="1">
    <source>
        <dbReference type="SAM" id="MobiDB-lite"/>
    </source>
</evidence>
<protein>
    <submittedName>
        <fullName evidence="2">Uncharacterized protein</fullName>
    </submittedName>
</protein>
<dbReference type="InterPro" id="IPR022595">
    <property type="entry name" value="Enc34_ssDNA-bd"/>
</dbReference>
<gene>
    <name evidence="2" type="ORF">UFOVP517_3</name>
</gene>
<dbReference type="EMBL" id="LR796489">
    <property type="protein sequence ID" value="CAB4146928.1"/>
    <property type="molecule type" value="Genomic_DNA"/>
</dbReference>
<dbReference type="SUPFAM" id="SSF50249">
    <property type="entry name" value="Nucleic acid-binding proteins"/>
    <property type="match status" value="1"/>
</dbReference>